<evidence type="ECO:0000256" key="4">
    <source>
        <dbReference type="ARBA" id="ARBA00022840"/>
    </source>
</evidence>
<evidence type="ECO:0000259" key="7">
    <source>
        <dbReference type="PROSITE" id="PS51986"/>
    </source>
</evidence>
<dbReference type="InterPro" id="IPR036651">
    <property type="entry name" value="Gln_synt_N_sf"/>
</dbReference>
<name>A0ABQ3M7M2_9PSEU</name>
<evidence type="ECO:0000256" key="2">
    <source>
        <dbReference type="ARBA" id="ARBA00022598"/>
    </source>
</evidence>
<dbReference type="Gene3D" id="3.30.590.10">
    <property type="entry name" value="Glutamine synthetase/guanido kinase, catalytic domain"/>
    <property type="match status" value="1"/>
</dbReference>
<organism evidence="9 10">
    <name type="scientific">Amycolatopsis oliviviridis</name>
    <dbReference type="NCBI Taxonomy" id="1471590"/>
    <lineage>
        <taxon>Bacteria</taxon>
        <taxon>Bacillati</taxon>
        <taxon>Actinomycetota</taxon>
        <taxon>Actinomycetes</taxon>
        <taxon>Pseudonocardiales</taxon>
        <taxon>Pseudonocardiaceae</taxon>
        <taxon>Amycolatopsis</taxon>
    </lineage>
</organism>
<evidence type="ECO:0000259" key="8">
    <source>
        <dbReference type="PROSITE" id="PS51987"/>
    </source>
</evidence>
<dbReference type="SUPFAM" id="SSF54368">
    <property type="entry name" value="Glutamine synthetase, N-terminal domain"/>
    <property type="match status" value="1"/>
</dbReference>
<keyword evidence="10" id="KW-1185">Reference proteome</keyword>
<accession>A0ABQ3M7M2</accession>
<keyword evidence="3" id="KW-0547">Nucleotide-binding</keyword>
<dbReference type="PANTHER" id="PTHR43785:SF12">
    <property type="entry name" value="TYPE-1 GLUTAMINE SYNTHETASE 2"/>
    <property type="match status" value="1"/>
</dbReference>
<evidence type="ECO:0000313" key="10">
    <source>
        <dbReference type="Proteomes" id="UP000635387"/>
    </source>
</evidence>
<dbReference type="Gene3D" id="3.10.20.70">
    <property type="entry name" value="Glutamine synthetase, N-terminal domain"/>
    <property type="match status" value="1"/>
</dbReference>
<keyword evidence="4" id="KW-0067">ATP-binding</keyword>
<comment type="caution">
    <text evidence="9">The sequence shown here is derived from an EMBL/GenBank/DDBJ whole genome shotgun (WGS) entry which is preliminary data.</text>
</comment>
<dbReference type="EMBL" id="BNAY01000009">
    <property type="protein sequence ID" value="GHH31193.1"/>
    <property type="molecule type" value="Genomic_DNA"/>
</dbReference>
<evidence type="ECO:0000256" key="5">
    <source>
        <dbReference type="PROSITE-ProRule" id="PRU01330"/>
    </source>
</evidence>
<evidence type="ECO:0000313" key="9">
    <source>
        <dbReference type="EMBL" id="GHH31193.1"/>
    </source>
</evidence>
<protein>
    <submittedName>
        <fullName evidence="9">Glutamine synthetase</fullName>
    </submittedName>
</protein>
<dbReference type="PROSITE" id="PS51986">
    <property type="entry name" value="GS_BETA_GRASP"/>
    <property type="match status" value="1"/>
</dbReference>
<evidence type="ECO:0000256" key="3">
    <source>
        <dbReference type="ARBA" id="ARBA00022741"/>
    </source>
</evidence>
<dbReference type="Proteomes" id="UP000635387">
    <property type="component" value="Unassembled WGS sequence"/>
</dbReference>
<proteinExistence type="inferred from homology"/>
<evidence type="ECO:0000256" key="6">
    <source>
        <dbReference type="RuleBase" id="RU000384"/>
    </source>
</evidence>
<dbReference type="SMART" id="SM01230">
    <property type="entry name" value="Gln-synt_C"/>
    <property type="match status" value="1"/>
</dbReference>
<dbReference type="SUPFAM" id="SSF55931">
    <property type="entry name" value="Glutamine synthetase/guanido kinase"/>
    <property type="match status" value="1"/>
</dbReference>
<dbReference type="InterPro" id="IPR008146">
    <property type="entry name" value="Gln_synth_cat_dom"/>
</dbReference>
<gene>
    <name evidence="9" type="primary">glnA4-1</name>
    <name evidence="9" type="ORF">GCM10017790_65920</name>
</gene>
<feature type="domain" description="GS catalytic" evidence="8">
    <location>
        <begin position="117"/>
        <end position="448"/>
    </location>
</feature>
<sequence>MLTLDRLRELVEDGTVDTVLVAITDMQGRLQGKRCAAEYFLNEVVEHATEACNYLLAVDVDMNTVDGYAMSSWETGYGDFVMRPDFGTLRLLPWQEGTALVLADLERVQGGPVAPSPRQILRGQLDRLAAHGLAAYVGTELEFIVFDDTFESAWDKRYQDLRPANQYNVDYSMLGTSRIEPLLRRIRNDMGGAGLYVESAKGECNPGQHEIAFRYADALTTCDNHSVYKTGSKEIAAQEGKSLTFMAKYNEREGNSCHIHISLRSAAGEPVLAGDGPGGFSPLMEHFLAGQLAGLRELTYFFAPNINSYKRFVPGSFAPTAVAWGTDNRTCALRVVGHGDSLRTENRVPGGDVNPYLAVSALIAAGLHGIENELKPEPEFHGNAYGSDKPTVPTTLRESAALLDRSELARTAFGDEVVDHYLNAAKVELTAYDAAVTDWERIRGFERL</sequence>
<dbReference type="PROSITE" id="PS51987">
    <property type="entry name" value="GS_CATALYTIC"/>
    <property type="match status" value="1"/>
</dbReference>
<keyword evidence="2" id="KW-0436">Ligase</keyword>
<dbReference type="InterPro" id="IPR008147">
    <property type="entry name" value="Gln_synt_N"/>
</dbReference>
<dbReference type="Pfam" id="PF00120">
    <property type="entry name" value="Gln-synt_C"/>
    <property type="match status" value="1"/>
</dbReference>
<feature type="domain" description="GS beta-grasp" evidence="7">
    <location>
        <begin position="14"/>
        <end position="110"/>
    </location>
</feature>
<comment type="similarity">
    <text evidence="1 5 6">Belongs to the glutamine synthetase family.</text>
</comment>
<evidence type="ECO:0000256" key="1">
    <source>
        <dbReference type="ARBA" id="ARBA00009897"/>
    </source>
</evidence>
<reference evidence="10" key="1">
    <citation type="journal article" date="2019" name="Int. J. Syst. Evol. Microbiol.">
        <title>The Global Catalogue of Microorganisms (GCM) 10K type strain sequencing project: providing services to taxonomists for standard genome sequencing and annotation.</title>
        <authorList>
            <consortium name="The Broad Institute Genomics Platform"/>
            <consortium name="The Broad Institute Genome Sequencing Center for Infectious Disease"/>
            <person name="Wu L."/>
            <person name="Ma J."/>
        </authorList>
    </citation>
    <scope>NUCLEOTIDE SEQUENCE [LARGE SCALE GENOMIC DNA]</scope>
    <source>
        <strain evidence="10">CGMCC 4.7683</strain>
    </source>
</reference>
<dbReference type="InterPro" id="IPR014746">
    <property type="entry name" value="Gln_synth/guanido_kin_cat_dom"/>
</dbReference>
<dbReference type="PANTHER" id="PTHR43785">
    <property type="entry name" value="GAMMA-GLUTAMYLPUTRESCINE SYNTHETASE"/>
    <property type="match status" value="1"/>
</dbReference>